<evidence type="ECO:0000313" key="5">
    <source>
        <dbReference type="Proteomes" id="UP000253426"/>
    </source>
</evidence>
<evidence type="ECO:0000256" key="1">
    <source>
        <dbReference type="SAM" id="MobiDB-lite"/>
    </source>
</evidence>
<feature type="transmembrane region" description="Helical" evidence="2">
    <location>
        <begin position="114"/>
        <end position="135"/>
    </location>
</feature>
<dbReference type="OrthoDB" id="181223at2"/>
<keyword evidence="5" id="KW-1185">Reference proteome</keyword>
<evidence type="ECO:0000313" key="4">
    <source>
        <dbReference type="EMBL" id="RBP39778.1"/>
    </source>
</evidence>
<organism evidence="4 5">
    <name type="scientific">Roseimicrobium gellanilyticum</name>
    <dbReference type="NCBI Taxonomy" id="748857"/>
    <lineage>
        <taxon>Bacteria</taxon>
        <taxon>Pseudomonadati</taxon>
        <taxon>Verrucomicrobiota</taxon>
        <taxon>Verrucomicrobiia</taxon>
        <taxon>Verrucomicrobiales</taxon>
        <taxon>Verrucomicrobiaceae</taxon>
        <taxon>Roseimicrobium</taxon>
    </lineage>
</organism>
<dbReference type="RefSeq" id="WP_113960663.1">
    <property type="nucleotide sequence ID" value="NZ_QNRR01000009.1"/>
</dbReference>
<accession>A0A366HEN6</accession>
<feature type="region of interest" description="Disordered" evidence="1">
    <location>
        <begin position="21"/>
        <end position="48"/>
    </location>
</feature>
<comment type="caution">
    <text evidence="4">The sequence shown here is derived from an EMBL/GenBank/DDBJ whole genome shotgun (WGS) entry which is preliminary data.</text>
</comment>
<feature type="chain" id="PRO_5016943960" evidence="3">
    <location>
        <begin position="20"/>
        <end position="458"/>
    </location>
</feature>
<keyword evidence="2" id="KW-1133">Transmembrane helix</keyword>
<gene>
    <name evidence="4" type="ORF">DES53_109206</name>
</gene>
<name>A0A366HEN6_9BACT</name>
<evidence type="ECO:0000256" key="2">
    <source>
        <dbReference type="SAM" id="Phobius"/>
    </source>
</evidence>
<dbReference type="Proteomes" id="UP000253426">
    <property type="component" value="Unassembled WGS sequence"/>
</dbReference>
<keyword evidence="2" id="KW-0812">Transmembrane</keyword>
<keyword evidence="2" id="KW-0472">Membrane</keyword>
<evidence type="ECO:0000256" key="3">
    <source>
        <dbReference type="SAM" id="SignalP"/>
    </source>
</evidence>
<feature type="transmembrane region" description="Helical" evidence="2">
    <location>
        <begin position="213"/>
        <end position="241"/>
    </location>
</feature>
<reference evidence="4 5" key="1">
    <citation type="submission" date="2018-06" db="EMBL/GenBank/DDBJ databases">
        <title>Genomic Encyclopedia of Type Strains, Phase IV (KMG-IV): sequencing the most valuable type-strain genomes for metagenomic binning, comparative biology and taxonomic classification.</title>
        <authorList>
            <person name="Goeker M."/>
        </authorList>
    </citation>
    <scope>NUCLEOTIDE SEQUENCE [LARGE SCALE GENOMIC DNA]</scope>
    <source>
        <strain evidence="4 5">DSM 25532</strain>
    </source>
</reference>
<feature type="transmembrane region" description="Helical" evidence="2">
    <location>
        <begin position="287"/>
        <end position="305"/>
    </location>
</feature>
<feature type="transmembrane region" description="Helical" evidence="2">
    <location>
        <begin position="156"/>
        <end position="177"/>
    </location>
</feature>
<feature type="signal peptide" evidence="3">
    <location>
        <begin position="1"/>
        <end position="19"/>
    </location>
</feature>
<dbReference type="EMBL" id="QNRR01000009">
    <property type="protein sequence ID" value="RBP39778.1"/>
    <property type="molecule type" value="Genomic_DNA"/>
</dbReference>
<dbReference type="AlphaFoldDB" id="A0A366HEN6"/>
<keyword evidence="3" id="KW-0732">Signal</keyword>
<protein>
    <submittedName>
        <fullName evidence="4">Uncharacterized protein</fullName>
    </submittedName>
</protein>
<proteinExistence type="predicted"/>
<sequence length="458" mass="49330">MMLLRVILFLSLACGLSHAAEATSKDPKATPPSEVAKAATPAPAPPASAVITDADMQKIKADPRLPGIALSEGISQVTGTAISPLLGVSAVGAWKYIQTPAHQRHLLPWYCNPWAWGMGLGLVALVLLKDVFGAATPTLVKKPLDFAELFEDKLSALVASTAFVPLVALAMAQVNAIPVQDPATSMVTPAELGLATATPQLAFLEIPWVRVAIYTPVMIVSFLVVWLSSHAINVLIALSPFRLVDAALKFSKLCLLLLVTGASLIHPLLGLVVCLPIIGLAAYLSGWAFRFTVFGTIFGWDLLFFRKAESGDLKEGVRCFTARKSHGLPVRTYGKLKVNALGMHVFHHRSWLILPAREVALDQPLDGVTRGLLHPTITRSDLQGRPRAAFLLSPRYRHCVDEVGDHLGIQNFSESPMRRGVAAVKVWFTDVAMASRTLVVERGNVSANAPGQPLPRLQ</sequence>
<feature type="transmembrane region" description="Helical" evidence="2">
    <location>
        <begin position="253"/>
        <end position="281"/>
    </location>
</feature>